<accession>A0ABR7RFD9</accession>
<evidence type="ECO:0000313" key="3">
    <source>
        <dbReference type="Proteomes" id="UP000603940"/>
    </source>
</evidence>
<keyword evidence="3" id="KW-1185">Reference proteome</keyword>
<protein>
    <submittedName>
        <fullName evidence="2">PepSY domain-containing protein</fullName>
    </submittedName>
</protein>
<proteinExistence type="predicted"/>
<sequence>MGTGTDTNRGAATPGTGAAGTAGNNAAPRDSSPPTTTTPAAGANSFTEGQARRRIEDAGYTDVQELKKDDKGVWRGRAMRNGTQTDVGLDFQGKVVTGNAAAQ</sequence>
<dbReference type="Proteomes" id="UP000603940">
    <property type="component" value="Unassembled WGS sequence"/>
</dbReference>
<comment type="caution">
    <text evidence="2">The sequence shown here is derived from an EMBL/GenBank/DDBJ whole genome shotgun (WGS) entry which is preliminary data.</text>
</comment>
<dbReference type="EMBL" id="JACTUZ010000317">
    <property type="protein sequence ID" value="MBC9180398.1"/>
    <property type="molecule type" value="Genomic_DNA"/>
</dbReference>
<gene>
    <name evidence="2" type="ORF">IBL25_25970</name>
</gene>
<name>A0ABR7RFD9_9PROT</name>
<feature type="region of interest" description="Disordered" evidence="1">
    <location>
        <begin position="1"/>
        <end position="63"/>
    </location>
</feature>
<organism evidence="2 3">
    <name type="scientific">Pseudoroseomonas ludipueritiae</name>
    <dbReference type="NCBI Taxonomy" id="198093"/>
    <lineage>
        <taxon>Bacteria</taxon>
        <taxon>Pseudomonadati</taxon>
        <taxon>Pseudomonadota</taxon>
        <taxon>Alphaproteobacteria</taxon>
        <taxon>Acetobacterales</taxon>
        <taxon>Acetobacteraceae</taxon>
        <taxon>Pseudoroseomonas</taxon>
    </lineage>
</organism>
<evidence type="ECO:0000313" key="2">
    <source>
        <dbReference type="EMBL" id="MBC9180398.1"/>
    </source>
</evidence>
<evidence type="ECO:0000256" key="1">
    <source>
        <dbReference type="SAM" id="MobiDB-lite"/>
    </source>
</evidence>
<reference evidence="2 3" key="1">
    <citation type="journal article" date="2009" name="Int. J. Syst. Evol. Microbiol.">
        <title>Transfer of Teichococcus ludipueritiae and Muricoccus roseus to the genus Roseomonas, as Roseomonas ludipueritiae comb. nov. and Roseomonas rosea comb. nov., respectively, and emended description of the genus Roseomonas.</title>
        <authorList>
            <person name="Sanchez-Porro C."/>
            <person name="Gallego V."/>
            <person name="Busse H.J."/>
            <person name="Kampfer P."/>
            <person name="Ventosa A."/>
        </authorList>
    </citation>
    <scope>NUCLEOTIDE SEQUENCE [LARGE SCALE GENOMIC DNA]</scope>
    <source>
        <strain evidence="2 3">DSM 14915</strain>
    </source>
</reference>
<feature type="compositionally biased region" description="Low complexity" evidence="1">
    <location>
        <begin position="7"/>
        <end position="41"/>
    </location>
</feature>